<dbReference type="InterPro" id="IPR019327">
    <property type="entry name" value="WKF"/>
</dbReference>
<evidence type="ECO:0000259" key="2">
    <source>
        <dbReference type="Pfam" id="PF10180"/>
    </source>
</evidence>
<reference evidence="3" key="1">
    <citation type="submission" date="2020-07" db="EMBL/GenBank/DDBJ databases">
        <title>Multicomponent nature underlies the extraordinary mechanical properties of spider dragline silk.</title>
        <authorList>
            <person name="Kono N."/>
            <person name="Nakamura H."/>
            <person name="Mori M."/>
            <person name="Yoshida Y."/>
            <person name="Ohtoshi R."/>
            <person name="Malay A.D."/>
            <person name="Moran D.A.P."/>
            <person name="Tomita M."/>
            <person name="Numata K."/>
            <person name="Arakawa K."/>
        </authorList>
    </citation>
    <scope>NUCLEOTIDE SEQUENCE</scope>
</reference>
<feature type="compositionally biased region" description="Basic and acidic residues" evidence="1">
    <location>
        <begin position="195"/>
        <end position="215"/>
    </location>
</feature>
<dbReference type="EMBL" id="BMAO01014878">
    <property type="protein sequence ID" value="GFQ97780.1"/>
    <property type="molecule type" value="Genomic_DNA"/>
</dbReference>
<dbReference type="PANTHER" id="PTHR22306:SF2">
    <property type="entry name" value="CHROMOSOME 7 OPEN READING FRAME 50"/>
    <property type="match status" value="1"/>
</dbReference>
<feature type="compositionally biased region" description="Basic and acidic residues" evidence="1">
    <location>
        <begin position="90"/>
        <end position="104"/>
    </location>
</feature>
<feature type="region of interest" description="Disordered" evidence="1">
    <location>
        <begin position="90"/>
        <end position="113"/>
    </location>
</feature>
<sequence length="339" mass="40009">MKPASQIATDVRSLILSKSKVYTQNKTDTFMDEDEIQEERQVDTNPKRKATEADQERKGEKKRLKKQEKIEAMLSSVKKDILRDEDEVQEEKVQVDTQPKHKATEAVQGSRRRLRRLKKKLKIEAKLRSVKKGTFMDEDEIQEEKQVDTKIKHKATEVDQERKRKKGRVKKQQIIEARLSSIKKDIFRDEDEVQEEKPVDTMPKRKATEADQERKREKRRLKKKLLIEARLRSVQKDTAVAKTEAIDYLHQWNSSREFWHFKKKQQYWLLKNAFDTNSISDSDFEILLEYIVELKGAAKSRLSEESEKIIKLHEEKVEDSDSASIDPAFDRARSIMQII</sequence>
<feature type="domain" description="WKF" evidence="2">
    <location>
        <begin position="247"/>
        <end position="309"/>
    </location>
</feature>
<protein>
    <recommendedName>
        <fullName evidence="2">WKF domain-containing protein</fullName>
    </recommendedName>
</protein>
<accession>A0A8X6G670</accession>
<evidence type="ECO:0000256" key="1">
    <source>
        <dbReference type="SAM" id="MobiDB-lite"/>
    </source>
</evidence>
<dbReference type="AlphaFoldDB" id="A0A8X6G670"/>
<proteinExistence type="predicted"/>
<dbReference type="PANTHER" id="PTHR22306">
    <property type="entry name" value="CHROMOSOME 7 OPEN READING FRAME 50"/>
    <property type="match status" value="1"/>
</dbReference>
<evidence type="ECO:0000313" key="4">
    <source>
        <dbReference type="Proteomes" id="UP000887116"/>
    </source>
</evidence>
<name>A0A8X6G670_TRICU</name>
<evidence type="ECO:0000313" key="3">
    <source>
        <dbReference type="EMBL" id="GFQ97780.1"/>
    </source>
</evidence>
<organism evidence="3 4">
    <name type="scientific">Trichonephila clavata</name>
    <name type="common">Joro spider</name>
    <name type="synonym">Nephila clavata</name>
    <dbReference type="NCBI Taxonomy" id="2740835"/>
    <lineage>
        <taxon>Eukaryota</taxon>
        <taxon>Metazoa</taxon>
        <taxon>Ecdysozoa</taxon>
        <taxon>Arthropoda</taxon>
        <taxon>Chelicerata</taxon>
        <taxon>Arachnida</taxon>
        <taxon>Araneae</taxon>
        <taxon>Araneomorphae</taxon>
        <taxon>Entelegynae</taxon>
        <taxon>Araneoidea</taxon>
        <taxon>Nephilidae</taxon>
        <taxon>Trichonephila</taxon>
    </lineage>
</organism>
<keyword evidence="4" id="KW-1185">Reference proteome</keyword>
<gene>
    <name evidence="3" type="primary">AVEN_206780_1</name>
    <name evidence="3" type="ORF">TNCT_538441</name>
</gene>
<dbReference type="OrthoDB" id="10261563at2759"/>
<feature type="region of interest" description="Disordered" evidence="1">
    <location>
        <begin position="190"/>
        <end position="217"/>
    </location>
</feature>
<feature type="region of interest" description="Disordered" evidence="1">
    <location>
        <begin position="24"/>
        <end position="67"/>
    </location>
</feature>
<dbReference type="Proteomes" id="UP000887116">
    <property type="component" value="Unassembled WGS sequence"/>
</dbReference>
<dbReference type="Pfam" id="PF10180">
    <property type="entry name" value="WKF"/>
    <property type="match status" value="1"/>
</dbReference>
<feature type="compositionally biased region" description="Basic and acidic residues" evidence="1">
    <location>
        <begin position="38"/>
        <end position="59"/>
    </location>
</feature>
<comment type="caution">
    <text evidence="3">The sequence shown here is derived from an EMBL/GenBank/DDBJ whole genome shotgun (WGS) entry which is preliminary data.</text>
</comment>